<comment type="caution">
    <text evidence="1">The sequence shown here is derived from an EMBL/GenBank/DDBJ whole genome shotgun (WGS) entry which is preliminary data.</text>
</comment>
<reference evidence="1 2" key="1">
    <citation type="journal article" date="2018" name="Nat. Genet.">
        <title>The Rosa genome provides new insights in the design of modern roses.</title>
        <authorList>
            <person name="Bendahmane M."/>
        </authorList>
    </citation>
    <scope>NUCLEOTIDE SEQUENCE [LARGE SCALE GENOMIC DNA]</scope>
    <source>
        <strain evidence="2">cv. Old Blush</strain>
    </source>
</reference>
<proteinExistence type="predicted"/>
<organism evidence="1 2">
    <name type="scientific">Rosa chinensis</name>
    <name type="common">China rose</name>
    <dbReference type="NCBI Taxonomy" id="74649"/>
    <lineage>
        <taxon>Eukaryota</taxon>
        <taxon>Viridiplantae</taxon>
        <taxon>Streptophyta</taxon>
        <taxon>Embryophyta</taxon>
        <taxon>Tracheophyta</taxon>
        <taxon>Spermatophyta</taxon>
        <taxon>Magnoliopsida</taxon>
        <taxon>eudicotyledons</taxon>
        <taxon>Gunneridae</taxon>
        <taxon>Pentapetalae</taxon>
        <taxon>rosids</taxon>
        <taxon>fabids</taxon>
        <taxon>Rosales</taxon>
        <taxon>Rosaceae</taxon>
        <taxon>Rosoideae</taxon>
        <taxon>Rosoideae incertae sedis</taxon>
        <taxon>Rosa</taxon>
    </lineage>
</organism>
<sequence length="94" mass="10136">MDFTVINSPQILTAHPKCGPRIGVDGKEPLGTPLISKATQCEGTLLISKYPLFKIYCLSGLCCLGPKPLKDTNLHGIWKKVQPFADLGSQNGVI</sequence>
<gene>
    <name evidence="1" type="ORF">RchiOBHm_Chr6g0273061</name>
</gene>
<evidence type="ECO:0000313" key="2">
    <source>
        <dbReference type="Proteomes" id="UP000238479"/>
    </source>
</evidence>
<dbReference type="Proteomes" id="UP000238479">
    <property type="component" value="Chromosome 6"/>
</dbReference>
<dbReference type="AlphaFoldDB" id="A0A2P6PRD3"/>
<accession>A0A2P6PRD3</accession>
<evidence type="ECO:0000313" key="1">
    <source>
        <dbReference type="EMBL" id="PRQ24497.1"/>
    </source>
</evidence>
<dbReference type="STRING" id="74649.A0A2P6PRD3"/>
<keyword evidence="2" id="KW-1185">Reference proteome</keyword>
<dbReference type="Gramene" id="PRQ24497">
    <property type="protein sequence ID" value="PRQ24497"/>
    <property type="gene ID" value="RchiOBHm_Chr6g0273061"/>
</dbReference>
<dbReference type="EMBL" id="PDCK01000044">
    <property type="protein sequence ID" value="PRQ24497.1"/>
    <property type="molecule type" value="Genomic_DNA"/>
</dbReference>
<name>A0A2P6PRD3_ROSCH</name>
<protein>
    <submittedName>
        <fullName evidence="1">Uncharacterized protein</fullName>
    </submittedName>
</protein>